<dbReference type="PANTHER" id="PTHR42957">
    <property type="entry name" value="HELICASE MJ1565-RELATED"/>
    <property type="match status" value="1"/>
</dbReference>
<accession>A0A2U8VTX9</accession>
<dbReference type="PANTHER" id="PTHR42957:SF1">
    <property type="entry name" value="HELICASE MJ1565-RELATED"/>
    <property type="match status" value="1"/>
</dbReference>
<dbReference type="EMBL" id="CP029551">
    <property type="protein sequence ID" value="AWN36850.1"/>
    <property type="molecule type" value="Genomic_DNA"/>
</dbReference>
<dbReference type="Pfam" id="PF01935">
    <property type="entry name" value="DUF87"/>
    <property type="match status" value="1"/>
</dbReference>
<dbReference type="SUPFAM" id="SSF52540">
    <property type="entry name" value="P-loop containing nucleoside triphosphate hydrolases"/>
    <property type="match status" value="1"/>
</dbReference>
<organism evidence="2 3">
    <name type="scientific">Methylobacterium radiodurans</name>
    <dbReference type="NCBI Taxonomy" id="2202828"/>
    <lineage>
        <taxon>Bacteria</taxon>
        <taxon>Pseudomonadati</taxon>
        <taxon>Pseudomonadota</taxon>
        <taxon>Alphaproteobacteria</taxon>
        <taxon>Hyphomicrobiales</taxon>
        <taxon>Methylobacteriaceae</taxon>
        <taxon>Methylobacterium</taxon>
    </lineage>
</organism>
<dbReference type="InterPro" id="IPR002789">
    <property type="entry name" value="HerA_central"/>
</dbReference>
<dbReference type="KEGG" id="meti:DK427_14840"/>
<dbReference type="InterPro" id="IPR008571">
    <property type="entry name" value="HerA-like"/>
</dbReference>
<protein>
    <submittedName>
        <fullName evidence="2">ATP-binding protein</fullName>
    </submittedName>
</protein>
<evidence type="ECO:0000313" key="2">
    <source>
        <dbReference type="EMBL" id="AWN36850.1"/>
    </source>
</evidence>
<dbReference type="InterPro" id="IPR014588">
    <property type="entry name" value="ATPase_Atu1862_pred"/>
</dbReference>
<dbReference type="Proteomes" id="UP000246058">
    <property type="component" value="Chromosome"/>
</dbReference>
<dbReference type="AlphaFoldDB" id="A0A2U8VTX9"/>
<keyword evidence="2" id="KW-0067">ATP-binding</keyword>
<reference evidence="2 3" key="1">
    <citation type="submission" date="2018-05" db="EMBL/GenBank/DDBJ databases">
        <title>Complete Genome Sequence of Methylobacterium sp. 17Sr1-43.</title>
        <authorList>
            <person name="Srinivasan S."/>
        </authorList>
    </citation>
    <scope>NUCLEOTIDE SEQUENCE [LARGE SCALE GENOMIC DNA]</scope>
    <source>
        <strain evidence="2 3">17Sr1-43</strain>
    </source>
</reference>
<evidence type="ECO:0000313" key="3">
    <source>
        <dbReference type="Proteomes" id="UP000246058"/>
    </source>
</evidence>
<gene>
    <name evidence="2" type="ORF">DK427_14840</name>
</gene>
<dbReference type="GO" id="GO:0005524">
    <property type="term" value="F:ATP binding"/>
    <property type="evidence" value="ECO:0007669"/>
    <property type="project" value="UniProtKB-KW"/>
</dbReference>
<dbReference type="InterPro" id="IPR027417">
    <property type="entry name" value="P-loop_NTPase"/>
</dbReference>
<sequence>MAIGSDGTIEMGTGLDGAGQGRPVGLNLEELLATRLLVQGNSGSGKSHLLRRLLEQSAGLVQQVIVDPEGDFVSLAEAYDHLVVEGTHSEADLQAIAARVRAHRVSVVLNLESLDMEAQMRAAAAFLGGLFEAERAHWFPCLVVVDEAQIFAPMAAGDVSDEARKVSLGAMTNLMCRGRKRGLAGVIATQRLAKLAKNVAAEATNFLMGRTFLDIDMARAADLLGLDRRGAERFRDLGRGEFVALGPALSRRPLGLRIGAVVTGARAVAPGLLPLPGVADADLRAQILAPASEGGFVLPPRARPVAAPRVTPADLMRELAAHRPEPAPAAPALDPAENRAGCEVVLQGLVTDADAAHQPVAVVYQDFLVRCRMRGLDGDAYGMSAFRRALSVARAGIAALPETGEGGDESWSAATNLAATMPEEVQGVFLLIARAALGGEPCPGDAALAKAIGSRSPGRARRLLGYMESRGAVVSRTDFRGNRVIAVPGLACETAPGDPKAEAAPAAEAAAEGTDWQLFAAE</sequence>
<evidence type="ECO:0000259" key="1">
    <source>
        <dbReference type="Pfam" id="PF01935"/>
    </source>
</evidence>
<keyword evidence="3" id="KW-1185">Reference proteome</keyword>
<dbReference type="OrthoDB" id="9768060at2"/>
<dbReference type="Gene3D" id="3.40.50.300">
    <property type="entry name" value="P-loop containing nucleotide triphosphate hydrolases"/>
    <property type="match status" value="1"/>
</dbReference>
<feature type="domain" description="Helicase HerA central" evidence="1">
    <location>
        <begin position="12"/>
        <end position="118"/>
    </location>
</feature>
<proteinExistence type="predicted"/>
<dbReference type="PIRSF" id="PIRSF034081">
    <property type="entry name" value="ATPase_Atu1862"/>
    <property type="match status" value="1"/>
</dbReference>
<keyword evidence="2" id="KW-0547">Nucleotide-binding</keyword>
<dbReference type="RefSeq" id="WP_109951938.1">
    <property type="nucleotide sequence ID" value="NZ_CP029551.1"/>
</dbReference>
<name>A0A2U8VTX9_9HYPH</name>